<dbReference type="EMBL" id="CAJNYV010004899">
    <property type="protein sequence ID" value="CAF3706934.1"/>
    <property type="molecule type" value="Genomic_DNA"/>
</dbReference>
<evidence type="ECO:0000313" key="1">
    <source>
        <dbReference type="EMBL" id="CAF3706934.1"/>
    </source>
</evidence>
<sequence>MNDNQSLQTDLILQKMIDVLNKFEEKIQDKIGRLESKFDQKFDRLSQKVDNLYERGAASSILFHFNTHHYLDAPFSPTSRLFDSHFSEKSKVSFGFFAQEIHKRYSHLWTNIYEQMDVSLRPKQIEVDVLGFAYEKTSKKKPIFTSPKMEPLQANSSYSFLKPFKANTIMIGEVTTSIIDFDHQDLVQLEQANSKL</sequence>
<accession>A0A818VII7</accession>
<evidence type="ECO:0000313" key="2">
    <source>
        <dbReference type="Proteomes" id="UP000663865"/>
    </source>
</evidence>
<gene>
    <name evidence="1" type="ORF">KIK155_LOCUS27054</name>
</gene>
<proteinExistence type="predicted"/>
<reference evidence="1" key="1">
    <citation type="submission" date="2021-02" db="EMBL/GenBank/DDBJ databases">
        <authorList>
            <person name="Nowell W R."/>
        </authorList>
    </citation>
    <scope>NUCLEOTIDE SEQUENCE</scope>
</reference>
<organism evidence="1 2">
    <name type="scientific">Rotaria socialis</name>
    <dbReference type="NCBI Taxonomy" id="392032"/>
    <lineage>
        <taxon>Eukaryota</taxon>
        <taxon>Metazoa</taxon>
        <taxon>Spiralia</taxon>
        <taxon>Gnathifera</taxon>
        <taxon>Rotifera</taxon>
        <taxon>Eurotatoria</taxon>
        <taxon>Bdelloidea</taxon>
        <taxon>Philodinida</taxon>
        <taxon>Philodinidae</taxon>
        <taxon>Rotaria</taxon>
    </lineage>
</organism>
<comment type="caution">
    <text evidence="1">The sequence shown here is derived from an EMBL/GenBank/DDBJ whole genome shotgun (WGS) entry which is preliminary data.</text>
</comment>
<protein>
    <submittedName>
        <fullName evidence="1">Uncharacterized protein</fullName>
    </submittedName>
</protein>
<name>A0A818VII7_9BILA</name>
<dbReference type="AlphaFoldDB" id="A0A818VII7"/>
<dbReference type="Proteomes" id="UP000663865">
    <property type="component" value="Unassembled WGS sequence"/>
</dbReference>